<dbReference type="Pfam" id="PF01580">
    <property type="entry name" value="FtsK_SpoIIIE"/>
    <property type="match status" value="1"/>
</dbReference>
<accession>A0A1V0UC26</accession>
<feature type="binding site" evidence="3">
    <location>
        <begin position="184"/>
        <end position="191"/>
    </location>
    <ligand>
        <name>ATP</name>
        <dbReference type="ChEBI" id="CHEBI:30616"/>
    </ligand>
</feature>
<proteinExistence type="predicted"/>
<dbReference type="InterPro" id="IPR027417">
    <property type="entry name" value="P-loop_NTPase"/>
</dbReference>
<protein>
    <submittedName>
        <fullName evidence="5">Conjugal transfer protein TraS</fullName>
    </submittedName>
</protein>
<evidence type="ECO:0000256" key="1">
    <source>
        <dbReference type="ARBA" id="ARBA00022741"/>
    </source>
</evidence>
<reference evidence="5 6" key="1">
    <citation type="submission" date="2017-03" db="EMBL/GenBank/DDBJ databases">
        <title>Complete Genome Sequence of a natural compounds producer, Streptomyces violaceus S21.</title>
        <authorList>
            <person name="Zhong C."/>
            <person name="Zhao Z."/>
            <person name="Fu J."/>
            <person name="Zong G."/>
            <person name="Qin R."/>
            <person name="Cao G."/>
        </authorList>
    </citation>
    <scope>NUCLEOTIDE SEQUENCE [LARGE SCALE GENOMIC DNA]</scope>
    <source>
        <strain evidence="5 6">S21</strain>
    </source>
</reference>
<keyword evidence="1 3" id="KW-0547">Nucleotide-binding</keyword>
<dbReference type="OrthoDB" id="5168624at2"/>
<evidence type="ECO:0000256" key="2">
    <source>
        <dbReference type="ARBA" id="ARBA00022840"/>
    </source>
</evidence>
<evidence type="ECO:0000313" key="5">
    <source>
        <dbReference type="EMBL" id="ARF62701.1"/>
    </source>
</evidence>
<organism evidence="5 6">
    <name type="scientific">Streptomyces violaceoruber</name>
    <dbReference type="NCBI Taxonomy" id="1935"/>
    <lineage>
        <taxon>Bacteria</taxon>
        <taxon>Bacillati</taxon>
        <taxon>Actinomycetota</taxon>
        <taxon>Actinomycetes</taxon>
        <taxon>Kitasatosporales</taxon>
        <taxon>Streptomycetaceae</taxon>
        <taxon>Streptomyces</taxon>
        <taxon>Streptomyces violaceoruber group</taxon>
    </lineage>
</organism>
<feature type="domain" description="FtsK" evidence="4">
    <location>
        <begin position="158"/>
        <end position="365"/>
    </location>
</feature>
<dbReference type="PANTHER" id="PTHR22683">
    <property type="entry name" value="SPORULATION PROTEIN RELATED"/>
    <property type="match status" value="1"/>
</dbReference>
<dbReference type="STRING" id="1935.B1H20_15840"/>
<dbReference type="KEGG" id="svu:B1H20_15840"/>
<evidence type="ECO:0000256" key="3">
    <source>
        <dbReference type="PROSITE-ProRule" id="PRU00289"/>
    </source>
</evidence>
<evidence type="ECO:0000313" key="6">
    <source>
        <dbReference type="Proteomes" id="UP000192445"/>
    </source>
</evidence>
<dbReference type="PROSITE" id="PS50901">
    <property type="entry name" value="FTSK"/>
    <property type="match status" value="1"/>
</dbReference>
<dbReference type="SUPFAM" id="SSF52540">
    <property type="entry name" value="P-loop containing nucleoside triphosphate hydrolases"/>
    <property type="match status" value="1"/>
</dbReference>
<dbReference type="PANTHER" id="PTHR22683:SF41">
    <property type="entry name" value="DNA TRANSLOCASE FTSK"/>
    <property type="match status" value="1"/>
</dbReference>
<name>A0A1V0UC26_STRVN</name>
<dbReference type="Gene3D" id="3.40.50.300">
    <property type="entry name" value="P-loop containing nucleotide triphosphate hydrolases"/>
    <property type="match status" value="1"/>
</dbReference>
<gene>
    <name evidence="5" type="ORF">B1H20_15840</name>
</gene>
<dbReference type="InterPro" id="IPR050206">
    <property type="entry name" value="FtsK/SpoIIIE/SftA"/>
</dbReference>
<sequence length="448" mass="48651">MTGGHIAALAALVLIAVGLLVLRRLRPAWFWVVFAAPAKLLRIAVTYRSVMESCGLDEPPSRLRLTIAAATRRTPARMLPRITRVRINANGLVLRIRMRPGQEVRDFETAGERLRHSWRAYAVHMSPLRPGWLQLRVIGYDVLRRVVMPETGSPELLRVPVALRADGLPHFRDYRAIAHELVMGATESGKSVYLRGLIAGLAPQPVALVGIDCKWGVELAPFSRRLSALACTPEEAADLLDALVSEMTDRYELIRTIQQFAPDTGPEGISSDIWGLPEDLRPVPLVLFVDEVAELFLASTAADEKRRDRMVTQLVRIAQLGRAAGIYLEICGQRFGAELGKGATALRAQLTGRISHRVNDETTAKMALGDISPLAVMAATAIGPDQRGTAIAGDSSGGWSIVRSPLLTLDQAVAACAEHARLTPALPGLAAFRPQSASVSYALVPDKD</sequence>
<evidence type="ECO:0000259" key="4">
    <source>
        <dbReference type="PROSITE" id="PS50901"/>
    </source>
</evidence>
<dbReference type="Proteomes" id="UP000192445">
    <property type="component" value="Chromosome"/>
</dbReference>
<dbReference type="GO" id="GO:0003677">
    <property type="term" value="F:DNA binding"/>
    <property type="evidence" value="ECO:0007669"/>
    <property type="project" value="InterPro"/>
</dbReference>
<dbReference type="InterPro" id="IPR002543">
    <property type="entry name" value="FtsK_dom"/>
</dbReference>
<dbReference type="AlphaFoldDB" id="A0A1V0UC26"/>
<keyword evidence="2 3" id="KW-0067">ATP-binding</keyword>
<dbReference type="EMBL" id="CP020570">
    <property type="protein sequence ID" value="ARF62701.1"/>
    <property type="molecule type" value="Genomic_DNA"/>
</dbReference>
<dbReference type="GO" id="GO:0005524">
    <property type="term" value="F:ATP binding"/>
    <property type="evidence" value="ECO:0007669"/>
    <property type="project" value="UniProtKB-UniRule"/>
</dbReference>
<dbReference type="RefSeq" id="WP_083192749.1">
    <property type="nucleotide sequence ID" value="NZ_CP020570.1"/>
</dbReference>